<dbReference type="EMBL" id="RCHS01001075">
    <property type="protein sequence ID" value="RMX55328.1"/>
    <property type="molecule type" value="Genomic_DNA"/>
</dbReference>
<evidence type="ECO:0000256" key="7">
    <source>
        <dbReference type="RuleBase" id="RU000682"/>
    </source>
</evidence>
<evidence type="ECO:0000256" key="6">
    <source>
        <dbReference type="PROSITE-ProRule" id="PRU00108"/>
    </source>
</evidence>
<proteinExistence type="inferred from homology"/>
<comment type="subcellular location">
    <subcellularLocation>
        <location evidence="1 6 7">Nucleus</location>
    </subcellularLocation>
</comment>
<feature type="domain" description="Homeobox" evidence="9">
    <location>
        <begin position="85"/>
        <end position="145"/>
    </location>
</feature>
<keyword evidence="4 6" id="KW-0371">Homeobox</keyword>
<dbReference type="Gene3D" id="1.10.10.60">
    <property type="entry name" value="Homeodomain-like"/>
    <property type="match status" value="1"/>
</dbReference>
<dbReference type="PROSITE" id="PS00027">
    <property type="entry name" value="HOMEOBOX_1"/>
    <property type="match status" value="1"/>
</dbReference>
<dbReference type="Proteomes" id="UP000275408">
    <property type="component" value="Unassembled WGS sequence"/>
</dbReference>
<evidence type="ECO:0000256" key="1">
    <source>
        <dbReference type="ARBA" id="ARBA00004123"/>
    </source>
</evidence>
<sequence length="247" mass="28155">MSIVPAKANLSFSIENILKEENSSESSYLSRPDDNNDNNDTITLQQGTSSPERSLNSDLPWLAYTRYCPPKIPRSRNRKTVNKRKVSGGPRVPFSSEQLLELEKNYEDTHYVTAAKVLQLSSELKLPGNRIKIWFQNRRAREKKKAKKLGNYKNQQLTANEICAETTLSPHEKIGQNRSCLSQFYPAPIGRRESAFSPMFKSQLAHTGCPLKRNLAWPGTSNVPRVLNLKYINCDLYKRLSCFVQCT</sequence>
<dbReference type="GO" id="GO:0000978">
    <property type="term" value="F:RNA polymerase II cis-regulatory region sequence-specific DNA binding"/>
    <property type="evidence" value="ECO:0007669"/>
    <property type="project" value="TreeGrafter"/>
</dbReference>
<evidence type="ECO:0000259" key="9">
    <source>
        <dbReference type="PROSITE" id="PS50071"/>
    </source>
</evidence>
<dbReference type="GO" id="GO:0000981">
    <property type="term" value="F:DNA-binding transcription factor activity, RNA polymerase II-specific"/>
    <property type="evidence" value="ECO:0007669"/>
    <property type="project" value="InterPro"/>
</dbReference>
<feature type="compositionally biased region" description="Polar residues" evidence="8">
    <location>
        <begin position="41"/>
        <end position="56"/>
    </location>
</feature>
<dbReference type="InterPro" id="IPR001356">
    <property type="entry name" value="HD"/>
</dbReference>
<dbReference type="GO" id="GO:0030182">
    <property type="term" value="P:neuron differentiation"/>
    <property type="evidence" value="ECO:0007669"/>
    <property type="project" value="TreeGrafter"/>
</dbReference>
<dbReference type="OrthoDB" id="1867783at2759"/>
<dbReference type="GO" id="GO:0005634">
    <property type="term" value="C:nucleus"/>
    <property type="evidence" value="ECO:0007669"/>
    <property type="project" value="UniProtKB-SubCell"/>
</dbReference>
<evidence type="ECO:0000256" key="4">
    <source>
        <dbReference type="ARBA" id="ARBA00023155"/>
    </source>
</evidence>
<comment type="similarity">
    <text evidence="2">Belongs to the engrailed homeobox family.</text>
</comment>
<keyword evidence="11" id="KW-1185">Reference proteome</keyword>
<dbReference type="SMART" id="SM00389">
    <property type="entry name" value="HOX"/>
    <property type="match status" value="1"/>
</dbReference>
<feature type="DNA-binding region" description="Homeobox" evidence="6">
    <location>
        <begin position="87"/>
        <end position="146"/>
    </location>
</feature>
<comment type="caution">
    <text evidence="10">The sequence shown here is derived from an EMBL/GenBank/DDBJ whole genome shotgun (WGS) entry which is preliminary data.</text>
</comment>
<dbReference type="SUPFAM" id="SSF46689">
    <property type="entry name" value="Homeodomain-like"/>
    <property type="match status" value="1"/>
</dbReference>
<dbReference type="CDD" id="cd00086">
    <property type="entry name" value="homeodomain"/>
    <property type="match status" value="1"/>
</dbReference>
<evidence type="ECO:0000256" key="8">
    <source>
        <dbReference type="SAM" id="MobiDB-lite"/>
    </source>
</evidence>
<evidence type="ECO:0000256" key="3">
    <source>
        <dbReference type="ARBA" id="ARBA00023125"/>
    </source>
</evidence>
<dbReference type="InterPro" id="IPR050720">
    <property type="entry name" value="Engrailed_Homeobox_TFs"/>
</dbReference>
<reference evidence="10 11" key="1">
    <citation type="journal article" date="2018" name="Sci. Rep.">
        <title>Comparative analysis of the Pocillopora damicornis genome highlights role of immune system in coral evolution.</title>
        <authorList>
            <person name="Cunning R."/>
            <person name="Bay R.A."/>
            <person name="Gillette P."/>
            <person name="Baker A.C."/>
            <person name="Traylor-Knowles N."/>
        </authorList>
    </citation>
    <scope>NUCLEOTIDE SEQUENCE [LARGE SCALE GENOMIC DNA]</scope>
    <source>
        <strain evidence="10">RSMAS</strain>
        <tissue evidence="10">Whole animal</tissue>
    </source>
</reference>
<evidence type="ECO:0000313" key="11">
    <source>
        <dbReference type="Proteomes" id="UP000275408"/>
    </source>
</evidence>
<evidence type="ECO:0000256" key="2">
    <source>
        <dbReference type="ARBA" id="ARBA00010896"/>
    </source>
</evidence>
<organism evidence="10 11">
    <name type="scientific">Pocillopora damicornis</name>
    <name type="common">Cauliflower coral</name>
    <name type="synonym">Millepora damicornis</name>
    <dbReference type="NCBI Taxonomy" id="46731"/>
    <lineage>
        <taxon>Eukaryota</taxon>
        <taxon>Metazoa</taxon>
        <taxon>Cnidaria</taxon>
        <taxon>Anthozoa</taxon>
        <taxon>Hexacorallia</taxon>
        <taxon>Scleractinia</taxon>
        <taxon>Astrocoeniina</taxon>
        <taxon>Pocilloporidae</taxon>
        <taxon>Pocillopora</taxon>
    </lineage>
</organism>
<dbReference type="InterPro" id="IPR017970">
    <property type="entry name" value="Homeobox_CS"/>
</dbReference>
<dbReference type="PANTHER" id="PTHR24341:SF6">
    <property type="entry name" value="HOMEOBOX PROTEIN INVECTED"/>
    <property type="match status" value="1"/>
</dbReference>
<keyword evidence="5 6" id="KW-0539">Nucleus</keyword>
<keyword evidence="3 6" id="KW-0238">DNA-binding</keyword>
<evidence type="ECO:0000256" key="5">
    <source>
        <dbReference type="ARBA" id="ARBA00023242"/>
    </source>
</evidence>
<evidence type="ECO:0000313" key="10">
    <source>
        <dbReference type="EMBL" id="RMX55328.1"/>
    </source>
</evidence>
<name>A0A3M6UPP5_POCDA</name>
<protein>
    <recommendedName>
        <fullName evidence="9">Homeobox domain-containing protein</fullName>
    </recommendedName>
</protein>
<dbReference type="AlphaFoldDB" id="A0A3M6UPP5"/>
<dbReference type="InterPro" id="IPR009057">
    <property type="entry name" value="Homeodomain-like_sf"/>
</dbReference>
<dbReference type="Pfam" id="PF00046">
    <property type="entry name" value="Homeodomain"/>
    <property type="match status" value="1"/>
</dbReference>
<gene>
    <name evidence="10" type="ORF">pdam_00019109</name>
</gene>
<dbReference type="PROSITE" id="PS50071">
    <property type="entry name" value="HOMEOBOX_2"/>
    <property type="match status" value="1"/>
</dbReference>
<dbReference type="PANTHER" id="PTHR24341">
    <property type="entry name" value="HOMEOBOX PROTEIN ENGRAILED"/>
    <property type="match status" value="1"/>
</dbReference>
<feature type="region of interest" description="Disordered" evidence="8">
    <location>
        <begin position="22"/>
        <end position="56"/>
    </location>
</feature>
<accession>A0A3M6UPP5</accession>